<protein>
    <submittedName>
        <fullName evidence="2">XRE family transcriptional regulator</fullName>
    </submittedName>
</protein>
<name>A0A139XGN2_9CYAN</name>
<dbReference type="EMBL" id="ANNX02000012">
    <property type="protein sequence ID" value="KYC43856.1"/>
    <property type="molecule type" value="Genomic_DNA"/>
</dbReference>
<dbReference type="Pfam" id="PF01381">
    <property type="entry name" value="HTH_3"/>
    <property type="match status" value="1"/>
</dbReference>
<dbReference type="InterPro" id="IPR010982">
    <property type="entry name" value="Lambda_DNA-bd_dom_sf"/>
</dbReference>
<comment type="caution">
    <text evidence="2">The sequence shown here is derived from an EMBL/GenBank/DDBJ whole genome shotgun (WGS) entry which is preliminary data.</text>
</comment>
<dbReference type="PROSITE" id="PS50943">
    <property type="entry name" value="HTH_CROC1"/>
    <property type="match status" value="1"/>
</dbReference>
<dbReference type="Proteomes" id="UP000076925">
    <property type="component" value="Unassembled WGS sequence"/>
</dbReference>
<sequence>MSQTFGKVIRQARKDKGYSQRELAKLVDVDYTYLSKLENDHAAYPPSKEVIQLLVLTLDLTEREEELMYLAGRITSDDEKIFGELLKTYNKQVPALLRRMQENPDFAKKLLRDATQSDQQEKPN</sequence>
<dbReference type="STRING" id="128403.WA1_01500"/>
<evidence type="ECO:0000259" key="1">
    <source>
        <dbReference type="PROSITE" id="PS50943"/>
    </source>
</evidence>
<reference evidence="2 3" key="1">
    <citation type="journal article" date="2013" name="Genome Biol. Evol.">
        <title>Genomes of Stigonematalean cyanobacteria (subsection V) and the evolution of oxygenic photosynthesis from prokaryotes to plastids.</title>
        <authorList>
            <person name="Dagan T."/>
            <person name="Roettger M."/>
            <person name="Stucken K."/>
            <person name="Landan G."/>
            <person name="Koch R."/>
            <person name="Major P."/>
            <person name="Gould S.B."/>
            <person name="Goremykin V.V."/>
            <person name="Rippka R."/>
            <person name="Tandeau de Marsac N."/>
            <person name="Gugger M."/>
            <person name="Lockhart P.J."/>
            <person name="Allen J.F."/>
            <person name="Brune I."/>
            <person name="Maus I."/>
            <person name="Puhler A."/>
            <person name="Martin W.F."/>
        </authorList>
    </citation>
    <scope>NUCLEOTIDE SEQUENCE [LARGE SCALE GENOMIC DNA]</scope>
    <source>
        <strain evidence="2 3">PCC 7110</strain>
    </source>
</reference>
<evidence type="ECO:0000313" key="2">
    <source>
        <dbReference type="EMBL" id="KYC43856.1"/>
    </source>
</evidence>
<gene>
    <name evidence="2" type="ORF">WA1_01500</name>
</gene>
<dbReference type="Gene3D" id="1.10.260.40">
    <property type="entry name" value="lambda repressor-like DNA-binding domains"/>
    <property type="match status" value="1"/>
</dbReference>
<dbReference type="GO" id="GO:0003677">
    <property type="term" value="F:DNA binding"/>
    <property type="evidence" value="ECO:0007669"/>
    <property type="project" value="InterPro"/>
</dbReference>
<dbReference type="OrthoDB" id="515891at2"/>
<dbReference type="SMART" id="SM00530">
    <property type="entry name" value="HTH_XRE"/>
    <property type="match status" value="1"/>
</dbReference>
<dbReference type="SUPFAM" id="SSF47413">
    <property type="entry name" value="lambda repressor-like DNA-binding domains"/>
    <property type="match status" value="1"/>
</dbReference>
<proteinExistence type="predicted"/>
<evidence type="ECO:0000313" key="3">
    <source>
        <dbReference type="Proteomes" id="UP000076925"/>
    </source>
</evidence>
<dbReference type="RefSeq" id="WP_017748675.1">
    <property type="nucleotide sequence ID" value="NZ_KQ976354.1"/>
</dbReference>
<keyword evidence="3" id="KW-1185">Reference proteome</keyword>
<accession>A0A139XGN2</accession>
<organism evidence="2 3">
    <name type="scientific">Scytonema hofmannii PCC 7110</name>
    <dbReference type="NCBI Taxonomy" id="128403"/>
    <lineage>
        <taxon>Bacteria</taxon>
        <taxon>Bacillati</taxon>
        <taxon>Cyanobacteriota</taxon>
        <taxon>Cyanophyceae</taxon>
        <taxon>Nostocales</taxon>
        <taxon>Scytonemataceae</taxon>
        <taxon>Scytonema</taxon>
    </lineage>
</organism>
<feature type="domain" description="HTH cro/C1-type" evidence="1">
    <location>
        <begin position="9"/>
        <end position="53"/>
    </location>
</feature>
<dbReference type="AlphaFoldDB" id="A0A139XGN2"/>
<dbReference type="CDD" id="cd00093">
    <property type="entry name" value="HTH_XRE"/>
    <property type="match status" value="1"/>
</dbReference>
<dbReference type="InterPro" id="IPR001387">
    <property type="entry name" value="Cro/C1-type_HTH"/>
</dbReference>